<evidence type="ECO:0000256" key="1">
    <source>
        <dbReference type="ARBA" id="ARBA00022737"/>
    </source>
</evidence>
<feature type="region of interest" description="Disordered" evidence="2">
    <location>
        <begin position="99"/>
        <end position="247"/>
    </location>
</feature>
<evidence type="ECO:0000313" key="4">
    <source>
        <dbReference type="Proteomes" id="UP001530315"/>
    </source>
</evidence>
<feature type="compositionally biased region" description="Polar residues" evidence="2">
    <location>
        <begin position="511"/>
        <end position="522"/>
    </location>
</feature>
<reference evidence="3 4" key="1">
    <citation type="submission" date="2024-10" db="EMBL/GenBank/DDBJ databases">
        <title>Updated reference genomes for cyclostephanoid diatoms.</title>
        <authorList>
            <person name="Roberts W.R."/>
            <person name="Alverson A.J."/>
        </authorList>
    </citation>
    <scope>NUCLEOTIDE SEQUENCE [LARGE SCALE GENOMIC DNA]</scope>
    <source>
        <strain evidence="3 4">AJA276-08</strain>
    </source>
</reference>
<feature type="compositionally biased region" description="Basic and acidic residues" evidence="2">
    <location>
        <begin position="523"/>
        <end position="556"/>
    </location>
</feature>
<dbReference type="EMBL" id="JALLAZ020000859">
    <property type="protein sequence ID" value="KAL3785990.1"/>
    <property type="molecule type" value="Genomic_DNA"/>
</dbReference>
<organism evidence="3 4">
    <name type="scientific">Stephanodiscus triporus</name>
    <dbReference type="NCBI Taxonomy" id="2934178"/>
    <lineage>
        <taxon>Eukaryota</taxon>
        <taxon>Sar</taxon>
        <taxon>Stramenopiles</taxon>
        <taxon>Ochrophyta</taxon>
        <taxon>Bacillariophyta</taxon>
        <taxon>Coscinodiscophyceae</taxon>
        <taxon>Thalassiosirophycidae</taxon>
        <taxon>Stephanodiscales</taxon>
        <taxon>Stephanodiscaceae</taxon>
        <taxon>Stephanodiscus</taxon>
    </lineage>
</organism>
<feature type="compositionally biased region" description="Basic and acidic residues" evidence="2">
    <location>
        <begin position="411"/>
        <end position="421"/>
    </location>
</feature>
<feature type="compositionally biased region" description="Basic and acidic residues" evidence="2">
    <location>
        <begin position="138"/>
        <end position="149"/>
    </location>
</feature>
<feature type="compositionally biased region" description="Polar residues" evidence="2">
    <location>
        <begin position="99"/>
        <end position="108"/>
    </location>
</feature>
<feature type="compositionally biased region" description="Basic and acidic residues" evidence="2">
    <location>
        <begin position="579"/>
        <end position="608"/>
    </location>
</feature>
<dbReference type="InterPro" id="IPR011989">
    <property type="entry name" value="ARM-like"/>
</dbReference>
<name>A0ABD3PCZ1_9STRA</name>
<feature type="compositionally biased region" description="Basic and acidic residues" evidence="2">
    <location>
        <begin position="194"/>
        <end position="210"/>
    </location>
</feature>
<dbReference type="SUPFAM" id="SSF48371">
    <property type="entry name" value="ARM repeat"/>
    <property type="match status" value="1"/>
</dbReference>
<feature type="compositionally biased region" description="Basic and acidic residues" evidence="2">
    <location>
        <begin position="489"/>
        <end position="506"/>
    </location>
</feature>
<dbReference type="InterPro" id="IPR016024">
    <property type="entry name" value="ARM-type_fold"/>
</dbReference>
<sequence length="1022" mass="114442">MDDLNSSGRVQSPDQILSDRLRKGLCGTCRNEHPVQCYAIKKRIGFGGIHKDYIPLTVEGKVLNGTCLKCHPPQEPMTRSLPSNSASMPIGTMRGLTRQANFRNTKSLPVNFVDEDTPRRHRSPQFAEDPKWQQQEQQHQEQKNVEHGNVRTPKSQMAAGHQDANLGNASSSAQYSKKNGNVPYGHHYPTQQPYEEKSEDSPTQPNDRKIPYAQNSDRNRLAYDHHEVPQDRKTPGVPNFSNRGDFSNSILEDHVQLDSHHPRDSDRNFSAYDHRQEQKNVEHGNVRTTKSQMAAGHQDANLGNASSSAQYSKKNGNVPYGHHYPTQQPYEEKSEDSPTQPNDRKIPYAQNSDRNRLAYDHHEVPQDRKTPGVPNFSNRGDFSNSILEDHVQLDSHHPRDSDRNFSAYDHRQEQKNVEHGNVRTTKSQMAAGHQDANLGNASSSAQYSKKNGNVPYGHHYPTQQPYEEKSEDSPTQPNDRKIPYAQNSDRNRLAYDHHEVPQDRKTPGVPNFSNRGDFSNSILEDHVQLDSHHPRDSDRNFSAYDHRRGEDMENKKLPSVNNRAKREDSSNSNLEDDVQLDRNHPRDSDRNHSALDHRGGGERGDRKLPSVPSSARRGDASHSSLEDDVQLDNLQMQVQLYLAKNPHHAAKFIPGSGAFMGSELEVQDIQDDVSYLTLDTALQGTVNTIGSRRNFDSTRRLGAIDESSSSSSSSNQLSMSSHQIREPAIPHAAVESYLNSAAPDLKSLHEFFEMFNTTGLYKEAIYQLKFALIQENANAKAAKAECMRTDLAMFCLEKLRVLAGKSDENKKMMIFDDDDGAGAISALDAIVEAAQIYQRFVKIQQVVCAVLWSLSINYQKHIAQNGGCKVILDAIQIHIEPDELQVMALRALKVISFDSVGKSMLLSQGGIAIVAAVMQTHVYNQAIQSDGCVMLGNLVVDEASQSTLPVNEKEVDIIIKGMIAHPNSFEVHEAACFTLMNLASSAENVALIRQHSMSKLSLESALETHAIDVHTLLRRLKL</sequence>
<feature type="compositionally biased region" description="Polar residues" evidence="2">
    <location>
        <begin position="165"/>
        <end position="179"/>
    </location>
</feature>
<feature type="compositionally biased region" description="Basic and acidic residues" evidence="2">
    <location>
        <begin position="330"/>
        <end position="346"/>
    </location>
</feature>
<feature type="compositionally biased region" description="Basic and acidic residues" evidence="2">
    <location>
        <begin position="217"/>
        <end position="234"/>
    </location>
</feature>
<dbReference type="PANTHER" id="PTHR22895:SF0">
    <property type="entry name" value="ARMADILLO REPEAT-CONTAINING PROTEIN 6"/>
    <property type="match status" value="1"/>
</dbReference>
<feature type="compositionally biased region" description="Polar residues" evidence="2">
    <location>
        <begin position="301"/>
        <end position="315"/>
    </location>
</feature>
<evidence type="ECO:0000256" key="2">
    <source>
        <dbReference type="SAM" id="MobiDB-lite"/>
    </source>
</evidence>
<protein>
    <submittedName>
        <fullName evidence="3">Uncharacterized protein</fullName>
    </submittedName>
</protein>
<feature type="region of interest" description="Disordered" evidence="2">
    <location>
        <begin position="704"/>
        <end position="725"/>
    </location>
</feature>
<proteinExistence type="predicted"/>
<feature type="compositionally biased region" description="Low complexity" evidence="2">
    <location>
        <begin position="707"/>
        <end position="721"/>
    </location>
</feature>
<dbReference type="Gene3D" id="1.25.10.10">
    <property type="entry name" value="Leucine-rich Repeat Variant"/>
    <property type="match status" value="1"/>
</dbReference>
<gene>
    <name evidence="3" type="ORF">ACHAW5_010867</name>
</gene>
<feature type="region of interest" description="Disordered" evidence="2">
    <location>
        <begin position="275"/>
        <end position="383"/>
    </location>
</feature>
<comment type="caution">
    <text evidence="3">The sequence shown here is derived from an EMBL/GenBank/DDBJ whole genome shotgun (WGS) entry which is preliminary data.</text>
</comment>
<dbReference type="AlphaFoldDB" id="A0ABD3PCZ1"/>
<accession>A0ABD3PCZ1</accession>
<dbReference type="PANTHER" id="PTHR22895">
    <property type="entry name" value="ARMADILLO REPEAT-CONTAINING PROTEIN 6"/>
    <property type="match status" value="1"/>
</dbReference>
<evidence type="ECO:0000313" key="3">
    <source>
        <dbReference type="EMBL" id="KAL3785990.1"/>
    </source>
</evidence>
<keyword evidence="4" id="KW-1185">Reference proteome</keyword>
<dbReference type="Proteomes" id="UP001530315">
    <property type="component" value="Unassembled WGS sequence"/>
</dbReference>
<feature type="region of interest" description="Disordered" evidence="2">
    <location>
        <begin position="411"/>
        <end position="628"/>
    </location>
</feature>
<feature type="compositionally biased region" description="Basic and acidic residues" evidence="2">
    <location>
        <begin position="353"/>
        <end position="370"/>
    </location>
</feature>
<feature type="compositionally biased region" description="Basic and acidic residues" evidence="2">
    <location>
        <begin position="466"/>
        <end position="482"/>
    </location>
</feature>
<feature type="compositionally biased region" description="Basic and acidic residues" evidence="2">
    <location>
        <begin position="275"/>
        <end position="285"/>
    </location>
</feature>
<feature type="compositionally biased region" description="Polar residues" evidence="2">
    <location>
        <begin position="437"/>
        <end position="451"/>
    </location>
</feature>
<keyword evidence="1" id="KW-0677">Repeat</keyword>